<evidence type="ECO:0000313" key="3">
    <source>
        <dbReference type="EMBL" id="HHY26771.1"/>
    </source>
</evidence>
<proteinExistence type="predicted"/>
<dbReference type="AlphaFoldDB" id="A0A7C6Z474"/>
<evidence type="ECO:0000313" key="4">
    <source>
        <dbReference type="Proteomes" id="UP000553059"/>
    </source>
</evidence>
<dbReference type="Pfam" id="PF13439">
    <property type="entry name" value="Glyco_transf_4"/>
    <property type="match status" value="1"/>
</dbReference>
<gene>
    <name evidence="3" type="ORF">GX523_08510</name>
</gene>
<protein>
    <submittedName>
        <fullName evidence="3">Glycosyltransferase</fullName>
    </submittedName>
</protein>
<dbReference type="PANTHER" id="PTHR45947:SF3">
    <property type="entry name" value="SULFOQUINOVOSYL TRANSFERASE SQD2"/>
    <property type="match status" value="1"/>
</dbReference>
<dbReference type="SUPFAM" id="SSF53756">
    <property type="entry name" value="UDP-Glycosyltransferase/glycogen phosphorylase"/>
    <property type="match status" value="1"/>
</dbReference>
<feature type="domain" description="Glycosyltransferase subfamily 4-like N-terminal" evidence="2">
    <location>
        <begin position="15"/>
        <end position="170"/>
    </location>
</feature>
<dbReference type="PANTHER" id="PTHR45947">
    <property type="entry name" value="SULFOQUINOVOSYL TRANSFERASE SQD2"/>
    <property type="match status" value="1"/>
</dbReference>
<dbReference type="Pfam" id="PF00534">
    <property type="entry name" value="Glycos_transf_1"/>
    <property type="match status" value="1"/>
</dbReference>
<reference evidence="3 4" key="1">
    <citation type="journal article" date="2020" name="Biotechnol. Biofuels">
        <title>New insights from the biogas microbiome by comprehensive genome-resolved metagenomics of nearly 1600 species originating from multiple anaerobic digesters.</title>
        <authorList>
            <person name="Campanaro S."/>
            <person name="Treu L."/>
            <person name="Rodriguez-R L.M."/>
            <person name="Kovalovszki A."/>
            <person name="Ziels R.M."/>
            <person name="Maus I."/>
            <person name="Zhu X."/>
            <person name="Kougias P.G."/>
            <person name="Basile A."/>
            <person name="Luo G."/>
            <person name="Schluter A."/>
            <person name="Konstantinidis K.T."/>
            <person name="Angelidaki I."/>
        </authorList>
    </citation>
    <scope>NUCLEOTIDE SEQUENCE [LARGE SCALE GENOMIC DNA]</scope>
    <source>
        <strain evidence="3">AS05jafATM_4</strain>
    </source>
</reference>
<name>A0A7C6Z474_9FIRM</name>
<dbReference type="GO" id="GO:0016757">
    <property type="term" value="F:glycosyltransferase activity"/>
    <property type="evidence" value="ECO:0007669"/>
    <property type="project" value="InterPro"/>
</dbReference>
<dbReference type="InterPro" id="IPR001296">
    <property type="entry name" value="Glyco_trans_1"/>
</dbReference>
<organism evidence="3 4">
    <name type="scientific">Desulfitobacterium dehalogenans</name>
    <dbReference type="NCBI Taxonomy" id="36854"/>
    <lineage>
        <taxon>Bacteria</taxon>
        <taxon>Bacillati</taxon>
        <taxon>Bacillota</taxon>
        <taxon>Clostridia</taxon>
        <taxon>Eubacteriales</taxon>
        <taxon>Desulfitobacteriaceae</taxon>
        <taxon>Desulfitobacterium</taxon>
    </lineage>
</organism>
<keyword evidence="3" id="KW-0808">Transferase</keyword>
<comment type="caution">
    <text evidence="3">The sequence shown here is derived from an EMBL/GenBank/DDBJ whole genome shotgun (WGS) entry which is preliminary data.</text>
</comment>
<feature type="domain" description="Glycosyl transferase family 1" evidence="1">
    <location>
        <begin position="185"/>
        <end position="350"/>
    </location>
</feature>
<dbReference type="Gene3D" id="3.40.50.2000">
    <property type="entry name" value="Glycogen Phosphorylase B"/>
    <property type="match status" value="2"/>
</dbReference>
<evidence type="ECO:0000259" key="2">
    <source>
        <dbReference type="Pfam" id="PF13439"/>
    </source>
</evidence>
<dbReference type="EMBL" id="DUTF01000195">
    <property type="protein sequence ID" value="HHY26771.1"/>
    <property type="molecule type" value="Genomic_DNA"/>
</dbReference>
<evidence type="ECO:0000259" key="1">
    <source>
        <dbReference type="Pfam" id="PF00534"/>
    </source>
</evidence>
<sequence>MPTYKILQLIGGGEIGGAEQHVLTLLQGMDRSTFSLTSGCLIDGPFAQYTEEKNIPTLRFPMKHALDFSPLPRLIAEIRQGGFSLIHTHGSRANLLGRLAGRRLNIPVVSTVHSSLKQDYLSPRAAFLALALDRLTLPLTSGVITVSEALAEEVARRGAQRIRTIYNGIPPLPQLASDEQRAELRENFRRTWEIPQDALVLGSIARLHPTKGLHTLLDAAQILRPQFPHIHTLIIGDGPLRGVLIEKAEALELPHTFTGYLPEAYRALPAMDIFVLPSVNEAMGLVLLEAMQAHLPLIATAVGGIPEVIRHSQDGLLVPPGQPEELAKSCCSLLQNPDLAQSCIDSGTKRWQDFSVQEMLRQTHDFYMETLRISDTI</sequence>
<dbReference type="Proteomes" id="UP000553059">
    <property type="component" value="Unassembled WGS sequence"/>
</dbReference>
<dbReference type="InterPro" id="IPR028098">
    <property type="entry name" value="Glyco_trans_4-like_N"/>
</dbReference>
<dbReference type="InterPro" id="IPR050194">
    <property type="entry name" value="Glycosyltransferase_grp1"/>
</dbReference>
<accession>A0A7C6Z474</accession>